<sequence>MPSSRVPGPQVSTLRAPFFAATPRRRPTPPQRRLREDRSSVSRDTRPAVVPPRHVHPDFPALRKPVKTETGMGAMTMFHPNCHARCCPRLRSRTASLFAAAALACALHFVDNNNVSQYPDYSIPSVSATQVHSILRMDGWIDGWEPGSLGVRVVVSSSPRPLFHNHA</sequence>
<accession>A0A0D2KEJ1</accession>
<protein>
    <submittedName>
        <fullName evidence="2">Uncharacterized protein</fullName>
    </submittedName>
</protein>
<evidence type="ECO:0000313" key="3">
    <source>
        <dbReference type="Proteomes" id="UP000054270"/>
    </source>
</evidence>
<name>A0A0D2KEJ1_HYPSF</name>
<evidence type="ECO:0000256" key="1">
    <source>
        <dbReference type="SAM" id="MobiDB-lite"/>
    </source>
</evidence>
<dbReference type="EMBL" id="KN817832">
    <property type="protein sequence ID" value="KJA12937.1"/>
    <property type="molecule type" value="Genomic_DNA"/>
</dbReference>
<gene>
    <name evidence="2" type="ORF">HYPSUDRAFT_209975</name>
</gene>
<feature type="compositionally biased region" description="Basic and acidic residues" evidence="1">
    <location>
        <begin position="33"/>
        <end position="46"/>
    </location>
</feature>
<keyword evidence="3" id="KW-1185">Reference proteome</keyword>
<organism evidence="2 3">
    <name type="scientific">Hypholoma sublateritium (strain FD-334 SS-4)</name>
    <dbReference type="NCBI Taxonomy" id="945553"/>
    <lineage>
        <taxon>Eukaryota</taxon>
        <taxon>Fungi</taxon>
        <taxon>Dikarya</taxon>
        <taxon>Basidiomycota</taxon>
        <taxon>Agaricomycotina</taxon>
        <taxon>Agaricomycetes</taxon>
        <taxon>Agaricomycetidae</taxon>
        <taxon>Agaricales</taxon>
        <taxon>Agaricineae</taxon>
        <taxon>Strophariaceae</taxon>
        <taxon>Hypholoma</taxon>
    </lineage>
</organism>
<dbReference type="Proteomes" id="UP000054270">
    <property type="component" value="Unassembled WGS sequence"/>
</dbReference>
<reference evidence="3" key="1">
    <citation type="submission" date="2014-04" db="EMBL/GenBank/DDBJ databases">
        <title>Evolutionary Origins and Diversification of the Mycorrhizal Mutualists.</title>
        <authorList>
            <consortium name="DOE Joint Genome Institute"/>
            <consortium name="Mycorrhizal Genomics Consortium"/>
            <person name="Kohler A."/>
            <person name="Kuo A."/>
            <person name="Nagy L.G."/>
            <person name="Floudas D."/>
            <person name="Copeland A."/>
            <person name="Barry K.W."/>
            <person name="Cichocki N."/>
            <person name="Veneault-Fourrey C."/>
            <person name="LaButti K."/>
            <person name="Lindquist E.A."/>
            <person name="Lipzen A."/>
            <person name="Lundell T."/>
            <person name="Morin E."/>
            <person name="Murat C."/>
            <person name="Riley R."/>
            <person name="Ohm R."/>
            <person name="Sun H."/>
            <person name="Tunlid A."/>
            <person name="Henrissat B."/>
            <person name="Grigoriev I.V."/>
            <person name="Hibbett D.S."/>
            <person name="Martin F."/>
        </authorList>
    </citation>
    <scope>NUCLEOTIDE SEQUENCE [LARGE SCALE GENOMIC DNA]</scope>
    <source>
        <strain evidence="3">FD-334 SS-4</strain>
    </source>
</reference>
<feature type="region of interest" description="Disordered" evidence="1">
    <location>
        <begin position="1"/>
        <end position="61"/>
    </location>
</feature>
<evidence type="ECO:0000313" key="2">
    <source>
        <dbReference type="EMBL" id="KJA12937.1"/>
    </source>
</evidence>
<dbReference type="AlphaFoldDB" id="A0A0D2KEJ1"/>
<proteinExistence type="predicted"/>